<dbReference type="InterPro" id="IPR029044">
    <property type="entry name" value="Nucleotide-diphossugar_trans"/>
</dbReference>
<dbReference type="InterPro" id="IPR005835">
    <property type="entry name" value="NTP_transferase_dom"/>
</dbReference>
<dbReference type="RefSeq" id="WP_191427925.1">
    <property type="nucleotide sequence ID" value="NZ_JACJKH010000013.1"/>
</dbReference>
<comment type="caution">
    <text evidence="2">The sequence shown here is derived from an EMBL/GenBank/DDBJ whole genome shotgun (WGS) entry which is preliminary data.</text>
</comment>
<dbReference type="Pfam" id="PF00483">
    <property type="entry name" value="NTP_transferase"/>
    <property type="match status" value="1"/>
</dbReference>
<proteinExistence type="predicted"/>
<accession>A0ABS2EHC7</accession>
<dbReference type="Proteomes" id="UP000775686">
    <property type="component" value="Unassembled WGS sequence"/>
</dbReference>
<name>A0ABS2EHC7_9FIRM</name>
<evidence type="ECO:0000313" key="3">
    <source>
        <dbReference type="Proteomes" id="UP000775686"/>
    </source>
</evidence>
<evidence type="ECO:0000259" key="1">
    <source>
        <dbReference type="Pfam" id="PF00483"/>
    </source>
</evidence>
<keyword evidence="3" id="KW-1185">Reference proteome</keyword>
<dbReference type="EMBL" id="JACJKH010000013">
    <property type="protein sequence ID" value="MBM6744334.1"/>
    <property type="molecule type" value="Genomic_DNA"/>
</dbReference>
<reference evidence="2 3" key="1">
    <citation type="journal article" date="2021" name="Sci. Rep.">
        <title>The distribution of antibiotic resistance genes in chicken gut microbiota commensals.</title>
        <authorList>
            <person name="Juricova H."/>
            <person name="Matiasovicova J."/>
            <person name="Kubasova T."/>
            <person name="Cejkova D."/>
            <person name="Rychlik I."/>
        </authorList>
    </citation>
    <scope>NUCLEOTIDE SEQUENCE [LARGE SCALE GENOMIC DNA]</scope>
    <source>
        <strain evidence="2 3">An770</strain>
    </source>
</reference>
<protein>
    <submittedName>
        <fullName evidence="2">Nucleotidyltransferase</fullName>
    </submittedName>
</protein>
<gene>
    <name evidence="2" type="ORF">H6A32_08440</name>
</gene>
<feature type="domain" description="Nucleotidyl transferase" evidence="1">
    <location>
        <begin position="7"/>
        <end position="140"/>
    </location>
</feature>
<sequence>MKKTTLLIMAAGIGSRFGGGIKQLEPVGLHDEIIMDYSIHDAIEAGFNKIIFVIRKDIEADFKERIGNRVAEICRALQVETAYAFQDLSDIPEGYAVPKDRAKPWGTGQAVLAAKGLIQEPVAVINADDYYGKEAFRRLHDWLAGEHTDTAVAMAGFILKNTLSDNGGVTRGVCQVAEGHSHIVDVKETSNIVKTIDPATGEIGAETDGVQLDPESYVSMNMWGFPAKEGQAPKFLTMLEEEFRIFFEEKVSENPLKAEYLLPDLIGELLREKQCTVKVLETPDTWFGVTYQEDKAGVVESFRKLIVNGVYREELYSDL</sequence>
<evidence type="ECO:0000313" key="2">
    <source>
        <dbReference type="EMBL" id="MBM6744334.1"/>
    </source>
</evidence>
<organism evidence="2 3">
    <name type="scientific">Drancourtella massiliensis</name>
    <dbReference type="NCBI Taxonomy" id="1632013"/>
    <lineage>
        <taxon>Bacteria</taxon>
        <taxon>Bacillati</taxon>
        <taxon>Bacillota</taxon>
        <taxon>Clostridia</taxon>
        <taxon>Eubacteriales</taxon>
        <taxon>Oscillospiraceae</taxon>
        <taxon>Drancourtella</taxon>
    </lineage>
</organism>
<dbReference type="SUPFAM" id="SSF53448">
    <property type="entry name" value="Nucleotide-diphospho-sugar transferases"/>
    <property type="match status" value="1"/>
</dbReference>
<dbReference type="Gene3D" id="3.90.550.10">
    <property type="entry name" value="Spore Coat Polysaccharide Biosynthesis Protein SpsA, Chain A"/>
    <property type="match status" value="1"/>
</dbReference>